<dbReference type="FunFam" id="3.40.50.620:FF:000204">
    <property type="entry name" value="Probable electron transfer flavoprotein beta chain"/>
    <property type="match status" value="1"/>
</dbReference>
<dbReference type="AlphaFoldDB" id="A0A316YFN1"/>
<dbReference type="GO" id="GO:0009063">
    <property type="term" value="P:amino acid catabolic process"/>
    <property type="evidence" value="ECO:0007669"/>
    <property type="project" value="TreeGrafter"/>
</dbReference>
<dbReference type="FunCoup" id="A0A316YFN1">
    <property type="interactions" value="144"/>
</dbReference>
<dbReference type="GeneID" id="37044248"/>
<dbReference type="InterPro" id="IPR014729">
    <property type="entry name" value="Rossmann-like_a/b/a_fold"/>
</dbReference>
<dbReference type="STRING" id="215250.A0A316YFN1"/>
<dbReference type="InParanoid" id="A0A316YFN1"/>
<evidence type="ECO:0000256" key="3">
    <source>
        <dbReference type="ARBA" id="ARBA00022448"/>
    </source>
</evidence>
<dbReference type="PIRSF" id="PIRSF000090">
    <property type="entry name" value="Beta-ETF"/>
    <property type="match status" value="1"/>
</dbReference>
<comment type="function">
    <text evidence="5 6">The electron transfer flavoprotein serves as a specific electron acceptor for several dehydrogenases, including five acyl-CoA dehydrogenases, glutaryl-CoA and sarcosine dehydrogenase. It transfers the electrons to the main mitochondrial respiratory chain via ETF-ubiquinone oxidoreductase (ETF dehydrogenase).</text>
</comment>
<comment type="similarity">
    <text evidence="2 6">Belongs to the ETF beta-subunit/FixA family.</text>
</comment>
<accession>A0A316YFN1</accession>
<evidence type="ECO:0000256" key="1">
    <source>
        <dbReference type="ARBA" id="ARBA00004305"/>
    </source>
</evidence>
<keyword evidence="3 6" id="KW-0813">Transport</keyword>
<organism evidence="8 9">
    <name type="scientific">Acaromyces ingoldii</name>
    <dbReference type="NCBI Taxonomy" id="215250"/>
    <lineage>
        <taxon>Eukaryota</taxon>
        <taxon>Fungi</taxon>
        <taxon>Dikarya</taxon>
        <taxon>Basidiomycota</taxon>
        <taxon>Ustilaginomycotina</taxon>
        <taxon>Exobasidiomycetes</taxon>
        <taxon>Exobasidiales</taxon>
        <taxon>Cryptobasidiaceae</taxon>
        <taxon>Acaromyces</taxon>
    </lineage>
</organism>
<dbReference type="Gene3D" id="3.40.50.620">
    <property type="entry name" value="HUPs"/>
    <property type="match status" value="1"/>
</dbReference>
<dbReference type="OrthoDB" id="276685at2759"/>
<reference evidence="8 9" key="1">
    <citation type="journal article" date="2018" name="Mol. Biol. Evol.">
        <title>Broad Genomic Sampling Reveals a Smut Pathogenic Ancestry of the Fungal Clade Ustilaginomycotina.</title>
        <authorList>
            <person name="Kijpornyongpan T."/>
            <person name="Mondo S.J."/>
            <person name="Barry K."/>
            <person name="Sandor L."/>
            <person name="Lee J."/>
            <person name="Lipzen A."/>
            <person name="Pangilinan J."/>
            <person name="LaButti K."/>
            <person name="Hainaut M."/>
            <person name="Henrissat B."/>
            <person name="Grigoriev I.V."/>
            <person name="Spatafora J.W."/>
            <person name="Aime M.C."/>
        </authorList>
    </citation>
    <scope>NUCLEOTIDE SEQUENCE [LARGE SCALE GENOMIC DNA]</scope>
    <source>
        <strain evidence="8 9">MCA 4198</strain>
    </source>
</reference>
<feature type="domain" description="Electron transfer flavoprotein alpha/beta-subunit N-terminal" evidence="7">
    <location>
        <begin position="30"/>
        <end position="234"/>
    </location>
</feature>
<dbReference type="GO" id="GO:0033539">
    <property type="term" value="P:fatty acid beta-oxidation using acyl-CoA dehydrogenase"/>
    <property type="evidence" value="ECO:0007669"/>
    <property type="project" value="TreeGrafter"/>
</dbReference>
<gene>
    <name evidence="8" type="ORF">FA10DRAFT_268437</name>
</gene>
<dbReference type="GO" id="GO:0005759">
    <property type="term" value="C:mitochondrial matrix"/>
    <property type="evidence" value="ECO:0007669"/>
    <property type="project" value="UniProtKB-SubCell"/>
</dbReference>
<dbReference type="SUPFAM" id="SSF52402">
    <property type="entry name" value="Adenine nucleotide alpha hydrolases-like"/>
    <property type="match status" value="1"/>
</dbReference>
<dbReference type="CDD" id="cd01714">
    <property type="entry name" value="ETF_beta"/>
    <property type="match status" value="1"/>
</dbReference>
<comment type="subunit">
    <text evidence="6">Heterodimer of an alpha and a beta subunit.</text>
</comment>
<comment type="subcellular location">
    <subcellularLocation>
        <location evidence="1 6">Mitochondrion matrix</location>
    </subcellularLocation>
</comment>
<evidence type="ECO:0000259" key="7">
    <source>
        <dbReference type="SMART" id="SM00893"/>
    </source>
</evidence>
<comment type="cofactor">
    <cofactor evidence="6">
        <name>AMP</name>
        <dbReference type="ChEBI" id="CHEBI:456215"/>
    </cofactor>
    <text evidence="6">Binds 1 AMP per subunit.</text>
</comment>
<protein>
    <recommendedName>
        <fullName evidence="6">Probable electron transfer flavoprotein subunit beta</fullName>
    </recommendedName>
</protein>
<evidence type="ECO:0000256" key="2">
    <source>
        <dbReference type="ARBA" id="ARBA00007557"/>
    </source>
</evidence>
<dbReference type="Proteomes" id="UP000245768">
    <property type="component" value="Unassembled WGS sequence"/>
</dbReference>
<comment type="cofactor">
    <cofactor evidence="6">
        <name>FAD</name>
        <dbReference type="ChEBI" id="CHEBI:57692"/>
    </cofactor>
    <text evidence="6">Binds 1 FAD per dimer.</text>
</comment>
<proteinExistence type="inferred from homology"/>
<dbReference type="RefSeq" id="XP_025375425.1">
    <property type="nucleotide sequence ID" value="XM_025522332.1"/>
</dbReference>
<dbReference type="PANTHER" id="PTHR21294:SF8">
    <property type="entry name" value="ELECTRON TRANSFER FLAVOPROTEIN SUBUNIT BETA"/>
    <property type="match status" value="1"/>
</dbReference>
<evidence type="ECO:0000313" key="9">
    <source>
        <dbReference type="Proteomes" id="UP000245768"/>
    </source>
</evidence>
<dbReference type="InterPro" id="IPR033948">
    <property type="entry name" value="ETF_beta_N"/>
</dbReference>
<dbReference type="SMART" id="SM00893">
    <property type="entry name" value="ETF"/>
    <property type="match status" value="1"/>
</dbReference>
<dbReference type="Pfam" id="PF01012">
    <property type="entry name" value="ETF"/>
    <property type="match status" value="1"/>
</dbReference>
<dbReference type="InterPro" id="IPR014730">
    <property type="entry name" value="ETF_a/b_N"/>
</dbReference>
<dbReference type="EMBL" id="KZ819638">
    <property type="protein sequence ID" value="PWN88227.1"/>
    <property type="molecule type" value="Genomic_DNA"/>
</dbReference>
<evidence type="ECO:0000256" key="5">
    <source>
        <dbReference type="ARBA" id="ARBA00025416"/>
    </source>
</evidence>
<dbReference type="PANTHER" id="PTHR21294">
    <property type="entry name" value="ELECTRON TRANSFER FLAVOPROTEIN BETA-SUBUNIT"/>
    <property type="match status" value="1"/>
</dbReference>
<evidence type="ECO:0000256" key="4">
    <source>
        <dbReference type="ARBA" id="ARBA00022982"/>
    </source>
</evidence>
<evidence type="ECO:0000256" key="6">
    <source>
        <dbReference type="PIRNR" id="PIRNR000090"/>
    </source>
</evidence>
<dbReference type="GO" id="GO:0009055">
    <property type="term" value="F:electron transfer activity"/>
    <property type="evidence" value="ECO:0007669"/>
    <property type="project" value="InterPro"/>
</dbReference>
<keyword evidence="4 6" id="KW-0249">Electron transport</keyword>
<dbReference type="InterPro" id="IPR012255">
    <property type="entry name" value="ETF_b"/>
</dbReference>
<keyword evidence="9" id="KW-1185">Reference proteome</keyword>
<name>A0A316YFN1_9BASI</name>
<keyword evidence="6" id="KW-0496">Mitochondrion</keyword>
<sequence>MRPSLVNQLRVLVPVKRTIDYAVKIRVNSDGKGVDTNVKHAMNPFDEIAVEEAVRLREKHKDAITKITAVSAGPAKTADVLRTALAMGADDAIHVEIADNSLGGPLEPLGVSKILQAVIAKANEEEEVGLVIMGKQAIDDDASQTGQMLAAMLGWPQATFASKLEFLGKLEKGQEVKVTREVDGGLGVVKTKLPFVMTTDLRLNEPRYASLPNIMKAKKKPFKKYTLGDLGLEDAAKPRLETVNVKEPPKRQGGAKVESVDELISKLKEAGRI</sequence>
<evidence type="ECO:0000313" key="8">
    <source>
        <dbReference type="EMBL" id="PWN88227.1"/>
    </source>
</evidence>